<sequence>MPLCLSPARLDGPHLSCLSSPR</sequence>
<organism evidence="1">
    <name type="scientific">Mus musculus</name>
    <name type="common">Mouse</name>
    <dbReference type="NCBI Taxonomy" id="10090"/>
    <lineage>
        <taxon>Eukaryota</taxon>
        <taxon>Metazoa</taxon>
        <taxon>Chordata</taxon>
        <taxon>Craniata</taxon>
        <taxon>Vertebrata</taxon>
        <taxon>Euteleostomi</taxon>
        <taxon>Mammalia</taxon>
        <taxon>Eutheria</taxon>
        <taxon>Euarchontoglires</taxon>
        <taxon>Glires</taxon>
        <taxon>Rodentia</taxon>
        <taxon>Myomorpha</taxon>
        <taxon>Muroidea</taxon>
        <taxon>Muridae</taxon>
        <taxon>Murinae</taxon>
        <taxon>Mus</taxon>
        <taxon>Mus</taxon>
    </lineage>
</organism>
<proteinExistence type="predicted"/>
<accession>O35905</accession>
<protein>
    <submittedName>
        <fullName evidence="1">Ets transcription factor Spi-B</fullName>
    </submittedName>
</protein>
<dbReference type="EMBL" id="U87616">
    <property type="protein sequence ID" value="AAC53558.1"/>
    <property type="status" value="JOINED"/>
    <property type="molecule type" value="Genomic_DNA"/>
</dbReference>
<dbReference type="EMBL" id="AH006793">
    <property type="protein sequence ID" value="AAC53558.1"/>
    <property type="molecule type" value="Genomic_DNA"/>
</dbReference>
<evidence type="ECO:0000313" key="1">
    <source>
        <dbReference type="EMBL" id="AAC53558.1"/>
    </source>
</evidence>
<dbReference type="AlphaFoldDB" id="O35905"/>
<name>O35905_MOUSE</name>
<reference evidence="1" key="1">
    <citation type="journal article" date="1998" name="Gene">
        <title>Two promoters direct expression of the murine Spi-B gene, an Ets family transcription factor.</title>
        <authorList>
            <person name="Chen H.-M."/>
            <person name="Gonzalez D.A."/>
            <person name="Radomska H.S."/>
            <person name="Voso M.T."/>
            <person name="Sun Z."/>
            <person name="Zhang P."/>
            <person name="Zhang D.-E."/>
            <person name="Tenen D.G."/>
        </authorList>
    </citation>
    <scope>NUCLEOTIDE SEQUENCE</scope>
    <source>
        <strain evidence="1">129SV</strain>
    </source>
</reference>